<feature type="compositionally biased region" description="Basic and acidic residues" evidence="1">
    <location>
        <begin position="292"/>
        <end position="323"/>
    </location>
</feature>
<feature type="compositionally biased region" description="Polar residues" evidence="1">
    <location>
        <begin position="190"/>
        <end position="201"/>
    </location>
</feature>
<comment type="caution">
    <text evidence="3">The sequence shown here is derived from an EMBL/GenBank/DDBJ whole genome shotgun (WGS) entry which is preliminary data.</text>
</comment>
<feature type="compositionally biased region" description="Basic and acidic residues" evidence="1">
    <location>
        <begin position="599"/>
        <end position="609"/>
    </location>
</feature>
<dbReference type="Pfam" id="PF21743">
    <property type="entry name" value="PTM_DIR17_Tudor"/>
    <property type="match status" value="1"/>
</dbReference>
<dbReference type="Gramene" id="GBG86683">
    <property type="protein sequence ID" value="GBG86683"/>
    <property type="gene ID" value="CBR_g41746"/>
</dbReference>
<feature type="compositionally biased region" description="Basic and acidic residues" evidence="1">
    <location>
        <begin position="634"/>
        <end position="646"/>
    </location>
</feature>
<dbReference type="PANTHER" id="PTHR37384:SF1">
    <property type="entry name" value="OS01G0835600 PROTEIN"/>
    <property type="match status" value="1"/>
</dbReference>
<name>A0A388LWP9_CHABU</name>
<dbReference type="Proteomes" id="UP000265515">
    <property type="component" value="Unassembled WGS sequence"/>
</dbReference>
<feature type="compositionally biased region" description="Basic and acidic residues" evidence="1">
    <location>
        <begin position="714"/>
        <end position="755"/>
    </location>
</feature>
<dbReference type="InterPro" id="IPR047365">
    <property type="entry name" value="Tudor_AtPTM-like"/>
</dbReference>
<feature type="compositionally biased region" description="Basic and acidic residues" evidence="1">
    <location>
        <begin position="442"/>
        <end position="454"/>
    </location>
</feature>
<feature type="domain" description="PTM/DIR17-like Tudor" evidence="2">
    <location>
        <begin position="340"/>
        <end position="387"/>
    </location>
</feature>
<feature type="region of interest" description="Disordered" evidence="1">
    <location>
        <begin position="183"/>
        <end position="272"/>
    </location>
</feature>
<proteinExistence type="predicted"/>
<accession>A0A388LWP9</accession>
<evidence type="ECO:0000259" key="2">
    <source>
        <dbReference type="Pfam" id="PF21743"/>
    </source>
</evidence>
<reference evidence="3 4" key="1">
    <citation type="journal article" date="2018" name="Cell">
        <title>The Chara Genome: Secondary Complexity and Implications for Plant Terrestrialization.</title>
        <authorList>
            <person name="Nishiyama T."/>
            <person name="Sakayama H."/>
            <person name="Vries J.D."/>
            <person name="Buschmann H."/>
            <person name="Saint-Marcoux D."/>
            <person name="Ullrich K.K."/>
            <person name="Haas F.B."/>
            <person name="Vanderstraeten L."/>
            <person name="Becker D."/>
            <person name="Lang D."/>
            <person name="Vosolsobe S."/>
            <person name="Rombauts S."/>
            <person name="Wilhelmsson P.K.I."/>
            <person name="Janitza P."/>
            <person name="Kern R."/>
            <person name="Heyl A."/>
            <person name="Rumpler F."/>
            <person name="Villalobos L.I.A.C."/>
            <person name="Clay J.M."/>
            <person name="Skokan R."/>
            <person name="Toyoda A."/>
            <person name="Suzuki Y."/>
            <person name="Kagoshima H."/>
            <person name="Schijlen E."/>
            <person name="Tajeshwar N."/>
            <person name="Catarino B."/>
            <person name="Hetherington A.J."/>
            <person name="Saltykova A."/>
            <person name="Bonnot C."/>
            <person name="Breuninger H."/>
            <person name="Symeonidi A."/>
            <person name="Radhakrishnan G.V."/>
            <person name="Van Nieuwerburgh F."/>
            <person name="Deforce D."/>
            <person name="Chang C."/>
            <person name="Karol K.G."/>
            <person name="Hedrich R."/>
            <person name="Ulvskov P."/>
            <person name="Glockner G."/>
            <person name="Delwiche C.F."/>
            <person name="Petrasek J."/>
            <person name="Van de Peer Y."/>
            <person name="Friml J."/>
            <person name="Beilby M."/>
            <person name="Dolan L."/>
            <person name="Kohara Y."/>
            <person name="Sugano S."/>
            <person name="Fujiyama A."/>
            <person name="Delaux P.-M."/>
            <person name="Quint M."/>
            <person name="TheiBen G."/>
            <person name="Hagemann M."/>
            <person name="Harholt J."/>
            <person name="Dunand C."/>
            <person name="Zachgo S."/>
            <person name="Langdale J."/>
            <person name="Maumus F."/>
            <person name="Straeten D.V.D."/>
            <person name="Gould S.B."/>
            <person name="Rensing S.A."/>
        </authorList>
    </citation>
    <scope>NUCLEOTIDE SEQUENCE [LARGE SCALE GENOMIC DNA]</scope>
    <source>
        <strain evidence="3 4">S276</strain>
    </source>
</reference>
<dbReference type="EMBL" id="BFEA01000574">
    <property type="protein sequence ID" value="GBG86683.1"/>
    <property type="molecule type" value="Genomic_DNA"/>
</dbReference>
<feature type="compositionally biased region" description="Acidic residues" evidence="1">
    <location>
        <begin position="491"/>
        <end position="502"/>
    </location>
</feature>
<evidence type="ECO:0000313" key="4">
    <source>
        <dbReference type="Proteomes" id="UP000265515"/>
    </source>
</evidence>
<feature type="compositionally biased region" description="Basic and acidic residues" evidence="1">
    <location>
        <begin position="763"/>
        <end position="782"/>
    </location>
</feature>
<keyword evidence="4" id="KW-1185">Reference proteome</keyword>
<evidence type="ECO:0000256" key="1">
    <source>
        <dbReference type="SAM" id="MobiDB-lite"/>
    </source>
</evidence>
<dbReference type="AlphaFoldDB" id="A0A388LWP9"/>
<feature type="compositionally biased region" description="Basic and acidic residues" evidence="1">
    <location>
        <begin position="656"/>
        <end position="670"/>
    </location>
</feature>
<feature type="compositionally biased region" description="Basic and acidic residues" evidence="1">
    <location>
        <begin position="503"/>
        <end position="512"/>
    </location>
</feature>
<protein>
    <recommendedName>
        <fullName evidence="2">PTM/DIR17-like Tudor domain-containing protein</fullName>
    </recommendedName>
</protein>
<gene>
    <name evidence="3" type="ORF">CBR_g41746</name>
</gene>
<feature type="compositionally biased region" description="Basic and acidic residues" evidence="1">
    <location>
        <begin position="552"/>
        <end position="586"/>
    </location>
</feature>
<feature type="region of interest" description="Disordered" evidence="1">
    <location>
        <begin position="431"/>
        <end position="915"/>
    </location>
</feature>
<evidence type="ECO:0000313" key="3">
    <source>
        <dbReference type="EMBL" id="GBG86683.1"/>
    </source>
</evidence>
<dbReference type="OrthoDB" id="168165at2759"/>
<dbReference type="PANTHER" id="PTHR37384">
    <property type="entry name" value="OS01G0835600 PROTEIN"/>
    <property type="match status" value="1"/>
</dbReference>
<feature type="region of interest" description="Disordered" evidence="1">
    <location>
        <begin position="292"/>
        <end position="339"/>
    </location>
</feature>
<sequence>MRVRPESVEVELEMTIEPGEEEAVIIGGFQATPQEEEEEEEESIVRLRLGWKDHQKSVTGMNMPGVPCGALVACSESHQQESLGKRVQANPLVNAATPSELRITALVLGVGGEAVRCEDDDDSCAAGEGTVGVALKKAMSSGLGSPRMKERGGMLRLEEEMLTTGEKSHKALRPKSCSMKLELEPDSRNKSCANPNSNSQVEMGGDTLQEEQQAQVESMMATTDAGEGIRDPQAMAVGGVAGERDKGEGSVAATSLDDGSQGRQGSGVKEKEIGKGVGEGCVEKEEVRKQAAALERQKEGGAAAHDAEQSDTVEKGSDRRGESTADAEEGEFGGGQKLIGRKTSKKFGRRTFVGEVMSFDEEHKWYKVIYEDGDEEELEWLELKPTLQSVGQGSSLMAPTSSIEMPLGKRKRKESARLTECLNQFGSLSFTIPRTRGKNKGKGKDNPEKSESEKQSQATQEVGKETPKVVGEVAVEEKKESGKTAMVEEVVVIEENDGEDGDGTDREQKVEENVAAEDAVAVKAQPKGSGKAGAKEEAKPVNKGGLKKSTGKGKEKTVEQKVKKGEKRKDKEKDAGNGKAGEKGTKDVAVQNHAQKRQKTGEKEKQGGEKRKKPMADVQKSPAELSQKPLKKDKKSEEKSTSKPADKASAGAVAENGKEKAKKPGGEGEKSAQQVKKKQVEKPKSVSQKGGGESTVKASKTPTKGAKLEKKKAKSSDKATDVEEVAVEPRQKAGEAGEKGKAQGEKRVSPSDKAKQTQSTNKKSADKNGAQKDSKPAGKVEKAPLLSEKGHKKKDKGDGDDVNTTPDKRLLPEECLDGGTGGLTVKYEDGDEEELVWRELEPILIPGTSTAVKEKETVSAPAQSGKKKGQGNVTAKSKSSSPTTVEGSGEGGSSSSLKRKRAHGENGTNDNKPFLKTASLLKALPNLVAVPSTS</sequence>
<organism evidence="3 4">
    <name type="scientific">Chara braunii</name>
    <name type="common">Braun's stonewort</name>
    <dbReference type="NCBI Taxonomy" id="69332"/>
    <lineage>
        <taxon>Eukaryota</taxon>
        <taxon>Viridiplantae</taxon>
        <taxon>Streptophyta</taxon>
        <taxon>Charophyceae</taxon>
        <taxon>Charales</taxon>
        <taxon>Characeae</taxon>
        <taxon>Chara</taxon>
    </lineage>
</organism>
<dbReference type="STRING" id="69332.A0A388LWP9"/>